<evidence type="ECO:0000256" key="2">
    <source>
        <dbReference type="ARBA" id="ARBA00022723"/>
    </source>
</evidence>
<organism evidence="8 9">
    <name type="scientific">Alkalicoccus urumqiensis</name>
    <name type="common">Bacillus urumqiensis</name>
    <dbReference type="NCBI Taxonomy" id="1548213"/>
    <lineage>
        <taxon>Bacteria</taxon>
        <taxon>Bacillati</taxon>
        <taxon>Bacillota</taxon>
        <taxon>Bacilli</taxon>
        <taxon>Bacillales</taxon>
        <taxon>Bacillaceae</taxon>
        <taxon>Alkalicoccus</taxon>
    </lineage>
</organism>
<dbReference type="AlphaFoldDB" id="A0A2P6MFJ0"/>
<dbReference type="InterPro" id="IPR051094">
    <property type="entry name" value="Diverse_Catalytic_Enzymes"/>
</dbReference>
<name>A0A2P6MFJ0_ALKUR</name>
<dbReference type="InterPro" id="IPR003607">
    <property type="entry name" value="HD/PDEase_dom"/>
</dbReference>
<gene>
    <name evidence="8" type="ORF">C6I21_11575</name>
</gene>
<keyword evidence="3" id="KW-0547">Nucleotide-binding</keyword>
<keyword evidence="5" id="KW-0408">Iron</keyword>
<evidence type="ECO:0000256" key="6">
    <source>
        <dbReference type="ARBA" id="ARBA00049417"/>
    </source>
</evidence>
<reference evidence="8 9" key="1">
    <citation type="submission" date="2018-03" db="EMBL/GenBank/DDBJ databases">
        <title>Bacillus urumqiensis sp. nov., a moderately haloalkaliphilic bacterium isolated from a salt lake.</title>
        <authorList>
            <person name="Zhao B."/>
            <person name="Liao Z."/>
        </authorList>
    </citation>
    <scope>NUCLEOTIDE SEQUENCE [LARGE SCALE GENOMIC DNA]</scope>
    <source>
        <strain evidence="8 9">BZ-SZ-XJ18</strain>
    </source>
</reference>
<dbReference type="Proteomes" id="UP000243650">
    <property type="component" value="Unassembled WGS sequence"/>
</dbReference>
<keyword evidence="2" id="KW-0479">Metal-binding</keyword>
<evidence type="ECO:0000256" key="5">
    <source>
        <dbReference type="ARBA" id="ARBA00023004"/>
    </source>
</evidence>
<dbReference type="InterPro" id="IPR005249">
    <property type="entry name" value="YqeK"/>
</dbReference>
<dbReference type="SUPFAM" id="SSF109604">
    <property type="entry name" value="HD-domain/PDEase-like"/>
    <property type="match status" value="1"/>
</dbReference>
<accession>A0A2P6MFJ0</accession>
<dbReference type="InterPro" id="IPR006674">
    <property type="entry name" value="HD_domain"/>
</dbReference>
<dbReference type="GO" id="GO:0008803">
    <property type="term" value="F:bis(5'-nucleosyl)-tetraphosphatase (symmetrical) activity"/>
    <property type="evidence" value="ECO:0007669"/>
    <property type="project" value="UniProtKB-EC"/>
</dbReference>
<sequence length="189" mass="20962">MWTEAEAAAIVRPALKKRRYEHTERVVETADELCTRYGGDRGKIRLASWLHDYAKYREPEEMRALEGQGTVPEGLGGFGNELLHSFCGAELLKREHGLEDEAVLQMIASHTTGRAGMSLEEKIVFLADYIEPGRTFDGAETARAEAESSLDKACCTALAQTIQFLTAKRLPVYPDTLAAYNDLLPGTVR</sequence>
<dbReference type="PANTHER" id="PTHR35795">
    <property type="entry name" value="SLR1885 PROTEIN"/>
    <property type="match status" value="1"/>
</dbReference>
<dbReference type="NCBIfam" id="TIGR00488">
    <property type="entry name" value="bis(5'-nucleosyl)-tetraphosphatase (symmetrical) YqeK"/>
    <property type="match status" value="1"/>
</dbReference>
<keyword evidence="9" id="KW-1185">Reference proteome</keyword>
<evidence type="ECO:0000259" key="7">
    <source>
        <dbReference type="SMART" id="SM00471"/>
    </source>
</evidence>
<comment type="catalytic activity">
    <reaction evidence="6">
        <text>P(1),P(4)-bis(5'-adenosyl) tetraphosphate + H2O = 2 ADP + 2 H(+)</text>
        <dbReference type="Rhea" id="RHEA:24252"/>
        <dbReference type="ChEBI" id="CHEBI:15377"/>
        <dbReference type="ChEBI" id="CHEBI:15378"/>
        <dbReference type="ChEBI" id="CHEBI:58141"/>
        <dbReference type="ChEBI" id="CHEBI:456216"/>
        <dbReference type="EC" id="3.6.1.41"/>
    </reaction>
</comment>
<dbReference type="SMART" id="SM00471">
    <property type="entry name" value="HDc"/>
    <property type="match status" value="1"/>
</dbReference>
<dbReference type="Pfam" id="PF01966">
    <property type="entry name" value="HD"/>
    <property type="match status" value="1"/>
</dbReference>
<evidence type="ECO:0000256" key="1">
    <source>
        <dbReference type="ARBA" id="ARBA00012506"/>
    </source>
</evidence>
<evidence type="ECO:0000313" key="8">
    <source>
        <dbReference type="EMBL" id="PRO65079.1"/>
    </source>
</evidence>
<dbReference type="GO" id="GO:0000166">
    <property type="term" value="F:nucleotide binding"/>
    <property type="evidence" value="ECO:0007669"/>
    <property type="project" value="UniProtKB-KW"/>
</dbReference>
<dbReference type="PANTHER" id="PTHR35795:SF1">
    <property type="entry name" value="BIS(5'-NUCLEOSYL)-TETRAPHOSPHATASE, SYMMETRICAL"/>
    <property type="match status" value="1"/>
</dbReference>
<dbReference type="RefSeq" id="WP_105959635.1">
    <property type="nucleotide sequence ID" value="NZ_PVNS01000010.1"/>
</dbReference>
<proteinExistence type="predicted"/>
<dbReference type="EC" id="3.6.1.41" evidence="1"/>
<dbReference type="GO" id="GO:0046872">
    <property type="term" value="F:metal ion binding"/>
    <property type="evidence" value="ECO:0007669"/>
    <property type="project" value="UniProtKB-KW"/>
</dbReference>
<dbReference type="EMBL" id="PVNS01000010">
    <property type="protein sequence ID" value="PRO65079.1"/>
    <property type="molecule type" value="Genomic_DNA"/>
</dbReference>
<evidence type="ECO:0000256" key="4">
    <source>
        <dbReference type="ARBA" id="ARBA00022801"/>
    </source>
</evidence>
<keyword evidence="4 8" id="KW-0378">Hydrolase</keyword>
<evidence type="ECO:0000313" key="9">
    <source>
        <dbReference type="Proteomes" id="UP000243650"/>
    </source>
</evidence>
<dbReference type="Gene3D" id="1.10.3210.10">
    <property type="entry name" value="Hypothetical protein af1432"/>
    <property type="match status" value="1"/>
</dbReference>
<dbReference type="OrthoDB" id="9782134at2"/>
<evidence type="ECO:0000256" key="3">
    <source>
        <dbReference type="ARBA" id="ARBA00022741"/>
    </source>
</evidence>
<feature type="domain" description="HD/PDEase" evidence="7">
    <location>
        <begin position="15"/>
        <end position="142"/>
    </location>
</feature>
<comment type="caution">
    <text evidence="8">The sequence shown here is derived from an EMBL/GenBank/DDBJ whole genome shotgun (WGS) entry which is preliminary data.</text>
</comment>
<protein>
    <recommendedName>
        <fullName evidence="1">bis(5'-nucleosyl)-tetraphosphatase (symmetrical)</fullName>
        <ecNumber evidence="1">3.6.1.41</ecNumber>
    </recommendedName>
</protein>
<dbReference type="CDD" id="cd00077">
    <property type="entry name" value="HDc"/>
    <property type="match status" value="1"/>
</dbReference>